<reference evidence="2" key="1">
    <citation type="submission" date="2015-05" db="EMBL/GenBank/DDBJ databases">
        <title>The complete genome of Altererythrobacter atlanticus strain 26DY36.</title>
        <authorList>
            <person name="Wu Y.-H."/>
            <person name="Cheng H."/>
            <person name="Wu X.-W."/>
        </authorList>
    </citation>
    <scope>NUCLEOTIDE SEQUENCE [LARGE SCALE GENOMIC DNA]</scope>
    <source>
        <strain evidence="2">26DY36</strain>
    </source>
</reference>
<accession>A0A0F7KWP6</accession>
<dbReference type="KEGG" id="aay:WYH_02192"/>
<keyword evidence="2" id="KW-0560">Oxidoreductase</keyword>
<evidence type="ECO:0000313" key="2">
    <source>
        <dbReference type="EMBL" id="AKH43225.1"/>
    </source>
</evidence>
<sequence length="316" mass="34454">MQGRGSLSARPILIAIIGFGKIAHDQHVPAIRDNASFQLVATVDPGEACLPDVPHFPTIEDLLGSDCEVDAIAICTPPQIRQRIAQTAIMAGKHVLLEKPPCATLAEIAALEQSAQDHAISLFTAWHSRFAAGVAPAKAWLADKQIRSVKIDWREDVRVWHPGQTWIWDAGGFGVFDPGINALSIATEILPRPLLLRRGALQFPANCDAPVSGQIELEDSGGMPVALNLDFLQTGPQTWDIAVETDGGTLILQQGGAVMHTPEGTHHGEDCEYPAIYRHFADAIRQGRCDVDIAPLRLVADAFLRCRFERVEPFYE</sequence>
<dbReference type="PANTHER" id="PTHR43818:SF7">
    <property type="entry name" value="DEHYDROGENASE"/>
    <property type="match status" value="1"/>
</dbReference>
<dbReference type="PANTHER" id="PTHR43818">
    <property type="entry name" value="BCDNA.GH03377"/>
    <property type="match status" value="1"/>
</dbReference>
<dbReference type="GO" id="GO:0000166">
    <property type="term" value="F:nucleotide binding"/>
    <property type="evidence" value="ECO:0007669"/>
    <property type="project" value="InterPro"/>
</dbReference>
<gene>
    <name evidence="2" type="primary">araA</name>
    <name evidence="2" type="ORF">WYH_02192</name>
</gene>
<dbReference type="AlphaFoldDB" id="A0A0F7KWP6"/>
<dbReference type="InterPro" id="IPR050463">
    <property type="entry name" value="Gfo/Idh/MocA_oxidrdct_glycsds"/>
</dbReference>
<feature type="domain" description="Gfo/Idh/MocA-like oxidoreductase N-terminal" evidence="1">
    <location>
        <begin position="13"/>
        <end position="118"/>
    </location>
</feature>
<dbReference type="Proteomes" id="UP000034392">
    <property type="component" value="Chromosome"/>
</dbReference>
<dbReference type="InterPro" id="IPR036291">
    <property type="entry name" value="NAD(P)-bd_dom_sf"/>
</dbReference>
<dbReference type="Gene3D" id="3.30.360.10">
    <property type="entry name" value="Dihydrodipicolinate Reductase, domain 2"/>
    <property type="match status" value="1"/>
</dbReference>
<keyword evidence="3" id="KW-1185">Reference proteome</keyword>
<dbReference type="PATRIC" id="fig|1267766.3.peg.2219"/>
<name>A0A0F7KWP6_9SPHN</name>
<dbReference type="STRING" id="1267766.WYH_02192"/>
<evidence type="ECO:0000259" key="1">
    <source>
        <dbReference type="Pfam" id="PF01408"/>
    </source>
</evidence>
<dbReference type="SUPFAM" id="SSF51735">
    <property type="entry name" value="NAD(P)-binding Rossmann-fold domains"/>
    <property type="match status" value="1"/>
</dbReference>
<proteinExistence type="predicted"/>
<dbReference type="InterPro" id="IPR000683">
    <property type="entry name" value="Gfo/Idh/MocA-like_OxRdtase_N"/>
</dbReference>
<dbReference type="EC" id="1.1.1.46" evidence="2"/>
<dbReference type="EMBL" id="CP011452">
    <property type="protein sequence ID" value="AKH43225.1"/>
    <property type="molecule type" value="Genomic_DNA"/>
</dbReference>
<evidence type="ECO:0000313" key="3">
    <source>
        <dbReference type="Proteomes" id="UP000034392"/>
    </source>
</evidence>
<dbReference type="GO" id="GO:0050022">
    <property type="term" value="F:L-arabinose 1-dehydrogenase (NAD+) activity"/>
    <property type="evidence" value="ECO:0007669"/>
    <property type="project" value="UniProtKB-EC"/>
</dbReference>
<dbReference type="Gene3D" id="3.40.50.720">
    <property type="entry name" value="NAD(P)-binding Rossmann-like Domain"/>
    <property type="match status" value="1"/>
</dbReference>
<organism evidence="2 3">
    <name type="scientific">Croceibacterium atlanticum</name>
    <dbReference type="NCBI Taxonomy" id="1267766"/>
    <lineage>
        <taxon>Bacteria</taxon>
        <taxon>Pseudomonadati</taxon>
        <taxon>Pseudomonadota</taxon>
        <taxon>Alphaproteobacteria</taxon>
        <taxon>Sphingomonadales</taxon>
        <taxon>Erythrobacteraceae</taxon>
        <taxon>Croceibacterium</taxon>
    </lineage>
</organism>
<protein>
    <submittedName>
        <fullName evidence="2">L-arabinose 1-dehydrogenase</fullName>
        <ecNumber evidence="2">1.1.1.46</ecNumber>
    </submittedName>
</protein>
<dbReference type="Pfam" id="PF01408">
    <property type="entry name" value="GFO_IDH_MocA"/>
    <property type="match status" value="1"/>
</dbReference>